<evidence type="ECO:0000256" key="3">
    <source>
        <dbReference type="ARBA" id="ARBA00022679"/>
    </source>
</evidence>
<dbReference type="Proteomes" id="UP001219933">
    <property type="component" value="Chromosome 1"/>
</dbReference>
<evidence type="ECO:0000256" key="5">
    <source>
        <dbReference type="SAM" id="MobiDB-lite"/>
    </source>
</evidence>
<feature type="domain" description="N-acetyltransferase" evidence="6">
    <location>
        <begin position="4"/>
        <end position="145"/>
    </location>
</feature>
<sequence length="524" mass="57010">MSSLTVRRATRDDVPTILRFAPDQVEATEESIADTIFDKKYAYVLIAEQDGTPVGFSLYFFSYSTWTSRPTLFLEDLFVLPEHRNAGIGKLLFRHLGQVAAENNCARMEWHVLAWNAPSIGFYTKTLGAEMLEEWRVLHMSIDIDPAAVPGGAGGYELHQKLRTKVVRLLHKKKYADAINVLYDGSIKLLEMKEQGSGCDLATYLIDVYSQADTPVNKESIDRLVTIIGKTANDFWRKKVVMAAVKWSTKGGEPLGSAELRLAVADVYLADKEYYDAEVHLIAASALDESVAAKLAEVLLKWNSEYAAALAATEQNYTADSLERVMAGNFAQRAWVPLLSIKAPQAASAFLTAFINGLVKTQPTVLLPVKPNPRAYSSPSSSSKLKAEIYGTASPELNFAQQCVCLALDATKTPAAQAETGSAWQMIMRQFASDGGFQGQEPLQQLLMQAMPQYFGGGGARSTDMLSSMMSNLLGGAGGGPKDNAPAAVTIKQLPRPADPGKVSVEPASAQTSEADQLMDDEMD</sequence>
<comment type="similarity">
    <text evidence="2">Belongs to the acetyltransferase family.</text>
</comment>
<dbReference type="PANTHER" id="PTHR12875:SF0">
    <property type="entry name" value="GOLGI TO ER TRAFFIC PROTEIN 4 HOMOLOG"/>
    <property type="match status" value="1"/>
</dbReference>
<evidence type="ECO:0000256" key="1">
    <source>
        <dbReference type="ARBA" id="ARBA00005351"/>
    </source>
</evidence>
<organism evidence="7 8">
    <name type="scientific">Malassezia cuniculi</name>
    <dbReference type="NCBI Taxonomy" id="948313"/>
    <lineage>
        <taxon>Eukaryota</taxon>
        <taxon>Fungi</taxon>
        <taxon>Dikarya</taxon>
        <taxon>Basidiomycota</taxon>
        <taxon>Ustilaginomycotina</taxon>
        <taxon>Malasseziomycetes</taxon>
        <taxon>Malasseziales</taxon>
        <taxon>Malasseziaceae</taxon>
        <taxon>Malassezia</taxon>
    </lineage>
</organism>
<dbReference type="Pfam" id="PF00583">
    <property type="entry name" value="Acetyltransf_1"/>
    <property type="match status" value="1"/>
</dbReference>
<dbReference type="GO" id="GO:0045048">
    <property type="term" value="P:protein insertion into ER membrane"/>
    <property type="evidence" value="ECO:0007669"/>
    <property type="project" value="InterPro"/>
</dbReference>
<dbReference type="InterPro" id="IPR011990">
    <property type="entry name" value="TPR-like_helical_dom_sf"/>
</dbReference>
<keyword evidence="8" id="KW-1185">Reference proteome</keyword>
<proteinExistence type="inferred from homology"/>
<dbReference type="EMBL" id="CP119877">
    <property type="protein sequence ID" value="WFD33196.1"/>
    <property type="molecule type" value="Genomic_DNA"/>
</dbReference>
<dbReference type="Gene3D" id="3.40.630.30">
    <property type="match status" value="1"/>
</dbReference>
<dbReference type="SUPFAM" id="SSF55729">
    <property type="entry name" value="Acyl-CoA N-acyltransferases (Nat)"/>
    <property type="match status" value="1"/>
</dbReference>
<evidence type="ECO:0000256" key="2">
    <source>
        <dbReference type="ARBA" id="ARBA00008694"/>
    </source>
</evidence>
<dbReference type="FunFam" id="3.40.630.30:FF:000064">
    <property type="entry name" value="GNAT family acetyltransferase"/>
    <property type="match status" value="1"/>
</dbReference>
<evidence type="ECO:0000313" key="7">
    <source>
        <dbReference type="EMBL" id="WFD33196.1"/>
    </source>
</evidence>
<feature type="region of interest" description="Disordered" evidence="5">
    <location>
        <begin position="477"/>
        <end position="524"/>
    </location>
</feature>
<dbReference type="InterPro" id="IPR007317">
    <property type="entry name" value="GET4"/>
</dbReference>
<gene>
    <name evidence="7" type="ORF">MCUN1_000009</name>
</gene>
<name>A0AAF0J9D6_9BASI</name>
<reference evidence="7" key="1">
    <citation type="submission" date="2023-03" db="EMBL/GenBank/DDBJ databases">
        <title>Mating type loci evolution in Malassezia.</title>
        <authorList>
            <person name="Coelho M.A."/>
        </authorList>
    </citation>
    <scope>NUCLEOTIDE SEQUENCE</scope>
    <source>
        <strain evidence="7">CBS 11721</strain>
    </source>
</reference>
<accession>A0AAF0J9D6</accession>
<dbReference type="GO" id="GO:0016747">
    <property type="term" value="F:acyltransferase activity, transferring groups other than amino-acyl groups"/>
    <property type="evidence" value="ECO:0007669"/>
    <property type="project" value="InterPro"/>
</dbReference>
<dbReference type="Gene3D" id="1.25.40.10">
    <property type="entry name" value="Tetratricopeptide repeat domain"/>
    <property type="match status" value="1"/>
</dbReference>
<dbReference type="GO" id="GO:0005829">
    <property type="term" value="C:cytosol"/>
    <property type="evidence" value="ECO:0007669"/>
    <property type="project" value="TreeGrafter"/>
</dbReference>
<dbReference type="InterPro" id="IPR000182">
    <property type="entry name" value="GNAT_dom"/>
</dbReference>
<dbReference type="CDD" id="cd04301">
    <property type="entry name" value="NAT_SF"/>
    <property type="match status" value="1"/>
</dbReference>
<comment type="similarity">
    <text evidence="1">Belongs to the GET4 family.</text>
</comment>
<evidence type="ECO:0000259" key="6">
    <source>
        <dbReference type="PROSITE" id="PS51186"/>
    </source>
</evidence>
<dbReference type="Pfam" id="PF04190">
    <property type="entry name" value="GET4"/>
    <property type="match status" value="1"/>
</dbReference>
<keyword evidence="3" id="KW-0808">Transferase</keyword>
<keyword evidence="4" id="KW-0012">Acyltransferase</keyword>
<protein>
    <recommendedName>
        <fullName evidence="6">N-acetyltransferase domain-containing protein</fullName>
    </recommendedName>
</protein>
<dbReference type="InterPro" id="IPR016181">
    <property type="entry name" value="Acyl_CoA_acyltransferase"/>
</dbReference>
<dbReference type="AlphaFoldDB" id="A0AAF0J9D6"/>
<evidence type="ECO:0000313" key="8">
    <source>
        <dbReference type="Proteomes" id="UP001219933"/>
    </source>
</evidence>
<evidence type="ECO:0000256" key="4">
    <source>
        <dbReference type="ARBA" id="ARBA00023315"/>
    </source>
</evidence>
<dbReference type="PROSITE" id="PS51186">
    <property type="entry name" value="GNAT"/>
    <property type="match status" value="1"/>
</dbReference>
<dbReference type="PANTHER" id="PTHR12875">
    <property type="entry name" value="GOLGI TO ER TRAFFIC PROTEIN 4 HOMOLOG"/>
    <property type="match status" value="1"/>
</dbReference>